<dbReference type="Pfam" id="PF03567">
    <property type="entry name" value="Sulfotransfer_2"/>
    <property type="match status" value="1"/>
</dbReference>
<accession>A0A7M7J327</accession>
<dbReference type="Gene3D" id="3.40.50.300">
    <property type="entry name" value="P-loop containing nucleotide triphosphate hydrolases"/>
    <property type="match status" value="1"/>
</dbReference>
<keyword evidence="4 10" id="KW-0812">Transmembrane</keyword>
<dbReference type="KEGG" id="vde:111243711"/>
<comment type="subcellular location">
    <subcellularLocation>
        <location evidence="1">Golgi apparatus membrane</location>
        <topology evidence="1">Single-pass type II membrane protein</topology>
    </subcellularLocation>
</comment>
<evidence type="ECO:0000256" key="9">
    <source>
        <dbReference type="ARBA" id="ARBA00023180"/>
    </source>
</evidence>
<evidence type="ECO:0000256" key="5">
    <source>
        <dbReference type="ARBA" id="ARBA00022968"/>
    </source>
</evidence>
<dbReference type="GO" id="GO:0000139">
    <property type="term" value="C:Golgi membrane"/>
    <property type="evidence" value="ECO:0007669"/>
    <property type="project" value="UniProtKB-SubCell"/>
</dbReference>
<reference evidence="11" key="1">
    <citation type="submission" date="2021-01" db="UniProtKB">
        <authorList>
            <consortium name="EnsemblMetazoa"/>
        </authorList>
    </citation>
    <scope>IDENTIFICATION</scope>
</reference>
<dbReference type="EnsemblMetazoa" id="XM_022789688">
    <property type="protein sequence ID" value="XP_022645423"/>
    <property type="gene ID" value="LOC111243711"/>
</dbReference>
<dbReference type="SUPFAM" id="SSF52540">
    <property type="entry name" value="P-loop containing nucleoside triphosphate hydrolases"/>
    <property type="match status" value="1"/>
</dbReference>
<name>A0A7M7J327_VARDE</name>
<sequence length="334" mass="38840">MTLHVVHTSVTSKEFRLAARRLVGFLFLIFCISTLVFYKYIADTNTSSYRIELWTDYTSNALFYNQTIPPLLLDPLRLYYNRIPKTAGTTMLSILHRLAERNHFSHYSSVVYNRRNLTDREQLELVLNVTKAVPPASFDRHVHFVNFNLLGQASPVFINVVRDPVERVVSDYYYRRAVARKNLDSSSVTPSLYWLNKPIEECIRRGDAECRYVTGYTQIGHMVPYFCGHNIRCSVVNDPWALQHAKRNIELYYDVVGLVEMLPETVAVLQHRLPIFFQSASEVCGQIGSYNVNPDKPNVTFEAKLQLRLNLTNDLELYNFIKKRLLKQYSEIPR</sequence>
<dbReference type="GO" id="GO:0008146">
    <property type="term" value="F:sulfotransferase activity"/>
    <property type="evidence" value="ECO:0007669"/>
    <property type="project" value="InterPro"/>
</dbReference>
<proteinExistence type="inferred from homology"/>
<keyword evidence="12" id="KW-1185">Reference proteome</keyword>
<dbReference type="Proteomes" id="UP000594260">
    <property type="component" value="Unplaced"/>
</dbReference>
<keyword evidence="3" id="KW-0808">Transferase</keyword>
<feature type="transmembrane region" description="Helical" evidence="10">
    <location>
        <begin position="22"/>
        <end position="41"/>
    </location>
</feature>
<evidence type="ECO:0000313" key="11">
    <source>
        <dbReference type="EnsemblMetazoa" id="XP_022645423"/>
    </source>
</evidence>
<evidence type="ECO:0000256" key="3">
    <source>
        <dbReference type="ARBA" id="ARBA00022679"/>
    </source>
</evidence>
<dbReference type="InterPro" id="IPR005331">
    <property type="entry name" value="Sulfotransferase"/>
</dbReference>
<keyword evidence="9" id="KW-0325">Glycoprotein</keyword>
<dbReference type="PANTHER" id="PTHR12129:SF15">
    <property type="entry name" value="URONYL 2-SULFOTRANSFERASE"/>
    <property type="match status" value="1"/>
</dbReference>
<dbReference type="FunCoup" id="A0A7M7J327">
    <property type="interactions" value="3"/>
</dbReference>
<dbReference type="InterPro" id="IPR007734">
    <property type="entry name" value="Heparan_SO4_2-O-STrfase"/>
</dbReference>
<keyword evidence="8 10" id="KW-0472">Membrane</keyword>
<evidence type="ECO:0000256" key="7">
    <source>
        <dbReference type="ARBA" id="ARBA00023034"/>
    </source>
</evidence>
<evidence type="ECO:0000256" key="6">
    <source>
        <dbReference type="ARBA" id="ARBA00022989"/>
    </source>
</evidence>
<protein>
    <submittedName>
        <fullName evidence="11">Uncharacterized protein</fullName>
    </submittedName>
</protein>
<dbReference type="OrthoDB" id="10019582at2759"/>
<keyword evidence="6 10" id="KW-1133">Transmembrane helix</keyword>
<evidence type="ECO:0000256" key="1">
    <source>
        <dbReference type="ARBA" id="ARBA00004323"/>
    </source>
</evidence>
<evidence type="ECO:0000313" key="12">
    <source>
        <dbReference type="Proteomes" id="UP000594260"/>
    </source>
</evidence>
<evidence type="ECO:0000256" key="2">
    <source>
        <dbReference type="ARBA" id="ARBA00010569"/>
    </source>
</evidence>
<dbReference type="PANTHER" id="PTHR12129">
    <property type="entry name" value="HEPARAN SULFATE 2-O-SULFOTRANSFERASE"/>
    <property type="match status" value="1"/>
</dbReference>
<keyword evidence="5" id="KW-0735">Signal-anchor</keyword>
<evidence type="ECO:0000256" key="8">
    <source>
        <dbReference type="ARBA" id="ARBA00023136"/>
    </source>
</evidence>
<dbReference type="RefSeq" id="XP_022645423.1">
    <property type="nucleotide sequence ID" value="XM_022789688.1"/>
</dbReference>
<dbReference type="InterPro" id="IPR027417">
    <property type="entry name" value="P-loop_NTPase"/>
</dbReference>
<evidence type="ECO:0000256" key="4">
    <source>
        <dbReference type="ARBA" id="ARBA00022692"/>
    </source>
</evidence>
<organism evidence="11 12">
    <name type="scientific">Varroa destructor</name>
    <name type="common">Honeybee mite</name>
    <dbReference type="NCBI Taxonomy" id="109461"/>
    <lineage>
        <taxon>Eukaryota</taxon>
        <taxon>Metazoa</taxon>
        <taxon>Ecdysozoa</taxon>
        <taxon>Arthropoda</taxon>
        <taxon>Chelicerata</taxon>
        <taxon>Arachnida</taxon>
        <taxon>Acari</taxon>
        <taxon>Parasitiformes</taxon>
        <taxon>Mesostigmata</taxon>
        <taxon>Gamasina</taxon>
        <taxon>Dermanyssoidea</taxon>
        <taxon>Varroidae</taxon>
        <taxon>Varroa</taxon>
    </lineage>
</organism>
<dbReference type="AlphaFoldDB" id="A0A7M7J327"/>
<dbReference type="InParanoid" id="A0A7M7J327"/>
<comment type="similarity">
    <text evidence="2">Belongs to the sulfotransferase 3 family.</text>
</comment>
<dbReference type="GeneID" id="111243711"/>
<keyword evidence="7" id="KW-0333">Golgi apparatus</keyword>
<evidence type="ECO:0000256" key="10">
    <source>
        <dbReference type="SAM" id="Phobius"/>
    </source>
</evidence>
<dbReference type="OMA" id="GLHENRN"/>